<dbReference type="GO" id="GO:0046872">
    <property type="term" value="F:metal ion binding"/>
    <property type="evidence" value="ECO:0007669"/>
    <property type="project" value="UniProtKB-KW"/>
</dbReference>
<evidence type="ECO:0000256" key="1">
    <source>
        <dbReference type="ARBA" id="ARBA00003174"/>
    </source>
</evidence>
<keyword evidence="3" id="KW-0645">Protease</keyword>
<evidence type="ECO:0000256" key="8">
    <source>
        <dbReference type="ARBA" id="ARBA00023049"/>
    </source>
</evidence>
<keyword evidence="9" id="KW-1015">Disulfide bond</keyword>
<protein>
    <recommendedName>
        <fullName evidence="12">Peptidase M43 pregnancy-associated plasma-A domain-containing protein</fullName>
    </recommendedName>
</protein>
<dbReference type="InterPro" id="IPR024079">
    <property type="entry name" value="MetalloPept_cat_dom_sf"/>
</dbReference>
<evidence type="ECO:0000256" key="6">
    <source>
        <dbReference type="ARBA" id="ARBA00022801"/>
    </source>
</evidence>
<sequence>MLPTFVITGLALLNGVTAAASYGSDTSDPSPAMLEMLEQLEKKKFQGVQDRTELPINVNVVMHVITRLEEHQDQIRNDELRKQVDMMNAAFQLGSISFSLRDEHVFRTTNPIWFAGDDLHGMQRRLRKGDAKTLNIYVTGTVKDGDSGKVIQGYARLPDAISGPDGLGLDGVVMGFDSLPRESAHGSIVKGKTAVHETGHWFGLLHTNTGDCLNDGDHVDDTRPGRSTNSETCQPEKPCPGQGRVDNFMSWTHDECQQRFTPGQLKRARQLWKIYRDPEQSDVPNSSTDATKPGPTIEADNLPTGACNKFLLGERPVTQAACIRFEKEDEQKNCLRCQDRFLELRCGQFNLNLDRGLDACSREIGTNCIRCLEEFGRPAS</sequence>
<dbReference type="Proteomes" id="UP000037136">
    <property type="component" value="Unassembled WGS sequence"/>
</dbReference>
<dbReference type="PANTHER" id="PTHR47466:SF1">
    <property type="entry name" value="METALLOPROTEASE MEP1 (AFU_ORTHOLOGUE AFUA_1G07730)-RELATED"/>
    <property type="match status" value="1"/>
</dbReference>
<accession>A0A2A9P7A6</accession>
<keyword evidence="4" id="KW-0479">Metal-binding</keyword>
<reference evidence="13 14" key="1">
    <citation type="journal article" date="2015" name="BMC Genomics">
        <title>Gene expression during zombie ant biting behavior reflects the complexity underlying fungal parasitic behavioral manipulation.</title>
        <authorList>
            <person name="de Bekker C."/>
            <person name="Ohm R.A."/>
            <person name="Loreto R.G."/>
            <person name="Sebastian A."/>
            <person name="Albert I."/>
            <person name="Merrow M."/>
            <person name="Brachmann A."/>
            <person name="Hughes D.P."/>
        </authorList>
    </citation>
    <scope>NUCLEOTIDE SEQUENCE [LARGE SCALE GENOMIC DNA]</scope>
    <source>
        <strain evidence="13 14">SC16a</strain>
    </source>
</reference>
<dbReference type="AlphaFoldDB" id="A0A2A9P7A6"/>
<evidence type="ECO:0000256" key="5">
    <source>
        <dbReference type="ARBA" id="ARBA00022729"/>
    </source>
</evidence>
<feature type="region of interest" description="Disordered" evidence="10">
    <location>
        <begin position="222"/>
        <end position="241"/>
    </location>
</feature>
<name>A0A2A9P7A6_OPHUN</name>
<keyword evidence="14" id="KW-1185">Reference proteome</keyword>
<dbReference type="PANTHER" id="PTHR47466">
    <property type="match status" value="1"/>
</dbReference>
<keyword evidence="6" id="KW-0378">Hydrolase</keyword>
<evidence type="ECO:0000256" key="10">
    <source>
        <dbReference type="SAM" id="MobiDB-lite"/>
    </source>
</evidence>
<evidence type="ECO:0000256" key="4">
    <source>
        <dbReference type="ARBA" id="ARBA00022723"/>
    </source>
</evidence>
<evidence type="ECO:0000313" key="13">
    <source>
        <dbReference type="EMBL" id="PFH56772.1"/>
    </source>
</evidence>
<dbReference type="OrthoDB" id="536211at2759"/>
<comment type="similarity">
    <text evidence="2">Belongs to the peptidase M43B family.</text>
</comment>
<proteinExistence type="inferred from homology"/>
<dbReference type="GO" id="GO:0006508">
    <property type="term" value="P:proteolysis"/>
    <property type="evidence" value="ECO:0007669"/>
    <property type="project" value="UniProtKB-KW"/>
</dbReference>
<dbReference type="Gene3D" id="3.40.390.10">
    <property type="entry name" value="Collagenase (Catalytic Domain)"/>
    <property type="match status" value="1"/>
</dbReference>
<dbReference type="Pfam" id="PF05572">
    <property type="entry name" value="Peptidase_M43"/>
    <property type="match status" value="1"/>
</dbReference>
<reference evidence="13 14" key="2">
    <citation type="journal article" date="2017" name="Sci. Rep.">
        <title>Ant-infecting Ophiocordyceps genomes reveal a high diversity of potential behavioral manipulation genes and a possible major role for enterotoxins.</title>
        <authorList>
            <person name="de Bekker C."/>
            <person name="Ohm R.A."/>
            <person name="Evans H.C."/>
            <person name="Brachmann A."/>
            <person name="Hughes D.P."/>
        </authorList>
    </citation>
    <scope>NUCLEOTIDE SEQUENCE [LARGE SCALE GENOMIC DNA]</scope>
    <source>
        <strain evidence="13 14">SC16a</strain>
    </source>
</reference>
<feature type="domain" description="Peptidase M43 pregnancy-associated plasma-A" evidence="12">
    <location>
        <begin position="131"/>
        <end position="270"/>
    </location>
</feature>
<keyword evidence="5 11" id="KW-0732">Signal</keyword>
<comment type="function">
    <text evidence="1">Secreted metalloproteinase that allows assimilation of proteinaceous substrates.</text>
</comment>
<organism evidence="13 14">
    <name type="scientific">Ophiocordyceps unilateralis</name>
    <name type="common">Zombie-ant fungus</name>
    <name type="synonym">Torrubia unilateralis</name>
    <dbReference type="NCBI Taxonomy" id="268505"/>
    <lineage>
        <taxon>Eukaryota</taxon>
        <taxon>Fungi</taxon>
        <taxon>Dikarya</taxon>
        <taxon>Ascomycota</taxon>
        <taxon>Pezizomycotina</taxon>
        <taxon>Sordariomycetes</taxon>
        <taxon>Hypocreomycetidae</taxon>
        <taxon>Hypocreales</taxon>
        <taxon>Ophiocordycipitaceae</taxon>
        <taxon>Ophiocordyceps</taxon>
    </lineage>
</organism>
<evidence type="ECO:0000313" key="14">
    <source>
        <dbReference type="Proteomes" id="UP000037136"/>
    </source>
</evidence>
<evidence type="ECO:0000256" key="3">
    <source>
        <dbReference type="ARBA" id="ARBA00022670"/>
    </source>
</evidence>
<keyword evidence="7" id="KW-0862">Zinc</keyword>
<evidence type="ECO:0000256" key="2">
    <source>
        <dbReference type="ARBA" id="ARBA00008721"/>
    </source>
</evidence>
<feature type="signal peptide" evidence="11">
    <location>
        <begin position="1"/>
        <end position="18"/>
    </location>
</feature>
<keyword evidence="8" id="KW-0482">Metalloprotease</keyword>
<dbReference type="STRING" id="268505.A0A2A9P7A6"/>
<evidence type="ECO:0000256" key="11">
    <source>
        <dbReference type="SAM" id="SignalP"/>
    </source>
</evidence>
<evidence type="ECO:0000256" key="9">
    <source>
        <dbReference type="ARBA" id="ARBA00023157"/>
    </source>
</evidence>
<dbReference type="GO" id="GO:0008237">
    <property type="term" value="F:metallopeptidase activity"/>
    <property type="evidence" value="ECO:0007669"/>
    <property type="project" value="UniProtKB-KW"/>
</dbReference>
<dbReference type="EMBL" id="LAZP02000512">
    <property type="protein sequence ID" value="PFH56772.1"/>
    <property type="molecule type" value="Genomic_DNA"/>
</dbReference>
<feature type="chain" id="PRO_5012518515" description="Peptidase M43 pregnancy-associated plasma-A domain-containing protein" evidence="11">
    <location>
        <begin position="19"/>
        <end position="380"/>
    </location>
</feature>
<comment type="caution">
    <text evidence="13">The sequence shown here is derived from an EMBL/GenBank/DDBJ whole genome shotgun (WGS) entry which is preliminary data.</text>
</comment>
<evidence type="ECO:0000259" key="12">
    <source>
        <dbReference type="Pfam" id="PF05572"/>
    </source>
</evidence>
<gene>
    <name evidence="13" type="ORF">XA68_16020</name>
</gene>
<evidence type="ECO:0000256" key="7">
    <source>
        <dbReference type="ARBA" id="ARBA00022833"/>
    </source>
</evidence>
<dbReference type="InterPro" id="IPR008754">
    <property type="entry name" value="Peptidase_M43"/>
</dbReference>
<dbReference type="SUPFAM" id="SSF55486">
    <property type="entry name" value="Metalloproteases ('zincins'), catalytic domain"/>
    <property type="match status" value="1"/>
</dbReference>